<comment type="caution">
    <text evidence="2">The sequence shown here is derived from an EMBL/GenBank/DDBJ whole genome shotgun (WGS) entry which is preliminary data.</text>
</comment>
<proteinExistence type="predicted"/>
<dbReference type="AlphaFoldDB" id="A0A3L6SGU6"/>
<dbReference type="EMBL" id="PQIB02000004">
    <property type="protein sequence ID" value="RLN21796.1"/>
    <property type="molecule type" value="Genomic_DNA"/>
</dbReference>
<feature type="compositionally biased region" description="Acidic residues" evidence="1">
    <location>
        <begin position="60"/>
        <end position="89"/>
    </location>
</feature>
<name>A0A3L6SGU6_PANMI</name>
<organism evidence="2 3">
    <name type="scientific">Panicum miliaceum</name>
    <name type="common">Proso millet</name>
    <name type="synonym">Broomcorn millet</name>
    <dbReference type="NCBI Taxonomy" id="4540"/>
    <lineage>
        <taxon>Eukaryota</taxon>
        <taxon>Viridiplantae</taxon>
        <taxon>Streptophyta</taxon>
        <taxon>Embryophyta</taxon>
        <taxon>Tracheophyta</taxon>
        <taxon>Spermatophyta</taxon>
        <taxon>Magnoliopsida</taxon>
        <taxon>Liliopsida</taxon>
        <taxon>Poales</taxon>
        <taxon>Poaceae</taxon>
        <taxon>PACMAD clade</taxon>
        <taxon>Panicoideae</taxon>
        <taxon>Panicodae</taxon>
        <taxon>Paniceae</taxon>
        <taxon>Panicinae</taxon>
        <taxon>Panicum</taxon>
        <taxon>Panicum sect. Panicum</taxon>
    </lineage>
</organism>
<keyword evidence="3" id="KW-1185">Reference proteome</keyword>
<reference evidence="3" key="1">
    <citation type="journal article" date="2019" name="Nat. Commun.">
        <title>The genome of broomcorn millet.</title>
        <authorList>
            <person name="Zou C."/>
            <person name="Miki D."/>
            <person name="Li D."/>
            <person name="Tang Q."/>
            <person name="Xiao L."/>
            <person name="Rajput S."/>
            <person name="Deng P."/>
            <person name="Jia W."/>
            <person name="Huang R."/>
            <person name="Zhang M."/>
            <person name="Sun Y."/>
            <person name="Hu J."/>
            <person name="Fu X."/>
            <person name="Schnable P.S."/>
            <person name="Li F."/>
            <person name="Zhang H."/>
            <person name="Feng B."/>
            <person name="Zhu X."/>
            <person name="Liu R."/>
            <person name="Schnable J.C."/>
            <person name="Zhu J.-K."/>
            <person name="Zhang H."/>
        </authorList>
    </citation>
    <scope>NUCLEOTIDE SEQUENCE [LARGE SCALE GENOMIC DNA]</scope>
</reference>
<feature type="compositionally biased region" description="Polar residues" evidence="1">
    <location>
        <begin position="39"/>
        <end position="59"/>
    </location>
</feature>
<gene>
    <name evidence="2" type="ORF">C2845_PM07G06420</name>
</gene>
<evidence type="ECO:0000313" key="2">
    <source>
        <dbReference type="EMBL" id="RLN21796.1"/>
    </source>
</evidence>
<feature type="region of interest" description="Disordered" evidence="1">
    <location>
        <begin position="31"/>
        <end position="102"/>
    </location>
</feature>
<dbReference type="Proteomes" id="UP000275267">
    <property type="component" value="Unassembled WGS sequence"/>
</dbReference>
<accession>A0A3L6SGU6</accession>
<evidence type="ECO:0000313" key="3">
    <source>
        <dbReference type="Proteomes" id="UP000275267"/>
    </source>
</evidence>
<protein>
    <submittedName>
        <fullName evidence="2">Uncharacterized protein</fullName>
    </submittedName>
</protein>
<sequence length="102" mass="11385">MRYSARKTVLTRFYADFDKALPADLVNRLANIDARRQPVTASSHAGTNMEDMQSNGNEMNSDEDDDYIIDDEDGCDDDDDLDDTDEDDSNGNNGGCEEVDDH</sequence>
<evidence type="ECO:0000256" key="1">
    <source>
        <dbReference type="SAM" id="MobiDB-lite"/>
    </source>
</evidence>